<keyword evidence="1" id="KW-0732">Signal</keyword>
<dbReference type="EMBL" id="LBJQ01000082">
    <property type="protein sequence ID" value="RXH26315.1"/>
    <property type="molecule type" value="Genomic_DNA"/>
</dbReference>
<feature type="signal peptide" evidence="1">
    <location>
        <begin position="1"/>
        <end position="29"/>
    </location>
</feature>
<feature type="chain" id="PRO_5020459422" evidence="1">
    <location>
        <begin position="30"/>
        <end position="112"/>
    </location>
</feature>
<dbReference type="OrthoDB" id="8240318at2"/>
<name>A0A4Q0S1G8_9BRAD</name>
<proteinExistence type="predicted"/>
<protein>
    <submittedName>
        <fullName evidence="2">Uncharacterized protein</fullName>
    </submittedName>
</protein>
<dbReference type="RefSeq" id="WP_128919726.1">
    <property type="nucleotide sequence ID" value="NZ_LBJC01000027.1"/>
</dbReference>
<gene>
    <name evidence="2" type="ORF">XH99_20460</name>
</gene>
<dbReference type="Proteomes" id="UP000289546">
    <property type="component" value="Unassembled WGS sequence"/>
</dbReference>
<sequence>MSRIPILKRSTRKAIAALVLVGLLSPANATYPASVFPDLPIGTTADHPDATAAVAAPRSMVLTSHLPWLAPVGHRQPRRADVSPAEAIAASERQQQRLDQELDRKLIICRGC</sequence>
<evidence type="ECO:0000313" key="2">
    <source>
        <dbReference type="EMBL" id="RXH26315.1"/>
    </source>
</evidence>
<comment type="caution">
    <text evidence="2">The sequence shown here is derived from an EMBL/GenBank/DDBJ whole genome shotgun (WGS) entry which is preliminary data.</text>
</comment>
<evidence type="ECO:0000313" key="3">
    <source>
        <dbReference type="Proteomes" id="UP000289546"/>
    </source>
</evidence>
<dbReference type="AlphaFoldDB" id="A0A4Q0S1G8"/>
<accession>A0A4Q0S1G8</accession>
<organism evidence="2 3">
    <name type="scientific">Bradyrhizobium nanningense</name>
    <dbReference type="NCBI Taxonomy" id="1325118"/>
    <lineage>
        <taxon>Bacteria</taxon>
        <taxon>Pseudomonadati</taxon>
        <taxon>Pseudomonadota</taxon>
        <taxon>Alphaproteobacteria</taxon>
        <taxon>Hyphomicrobiales</taxon>
        <taxon>Nitrobacteraceae</taxon>
        <taxon>Bradyrhizobium</taxon>
    </lineage>
</organism>
<keyword evidence="3" id="KW-1185">Reference proteome</keyword>
<evidence type="ECO:0000256" key="1">
    <source>
        <dbReference type="SAM" id="SignalP"/>
    </source>
</evidence>
<reference evidence="2 3" key="1">
    <citation type="submission" date="2015-04" db="EMBL/GenBank/DDBJ databases">
        <title>Comparative genomics of rhizobia nodulating Arachis hypogaea in China.</title>
        <authorList>
            <person name="Li Y."/>
        </authorList>
    </citation>
    <scope>NUCLEOTIDE SEQUENCE [LARGE SCALE GENOMIC DNA]</scope>
    <source>
        <strain evidence="2 3">CCBAU 51757</strain>
    </source>
</reference>